<comment type="caution">
    <text evidence="2">The sequence shown here is derived from an EMBL/GenBank/DDBJ whole genome shotgun (WGS) entry which is preliminary data.</text>
</comment>
<reference evidence="2" key="1">
    <citation type="submission" date="2020-05" db="EMBL/GenBank/DDBJ databases">
        <title>WGS assembly of Panicum virgatum.</title>
        <authorList>
            <person name="Lovell J.T."/>
            <person name="Jenkins J."/>
            <person name="Shu S."/>
            <person name="Juenger T.E."/>
            <person name="Schmutz J."/>
        </authorList>
    </citation>
    <scope>NUCLEOTIDE SEQUENCE</scope>
    <source>
        <strain evidence="2">AP13</strain>
    </source>
</reference>
<dbReference type="AlphaFoldDB" id="A0A8T0PB17"/>
<evidence type="ECO:0000313" key="2">
    <source>
        <dbReference type="EMBL" id="KAG2558148.1"/>
    </source>
</evidence>
<accession>A0A8T0PB17</accession>
<protein>
    <submittedName>
        <fullName evidence="2">Uncharacterized protein</fullName>
    </submittedName>
</protein>
<keyword evidence="1" id="KW-0812">Transmembrane</keyword>
<evidence type="ECO:0000313" key="3">
    <source>
        <dbReference type="Proteomes" id="UP000823388"/>
    </source>
</evidence>
<evidence type="ECO:0000256" key="1">
    <source>
        <dbReference type="SAM" id="Phobius"/>
    </source>
</evidence>
<gene>
    <name evidence="2" type="ORF">PVAP13_8NG138900</name>
</gene>
<name>A0A8T0PB17_PANVG</name>
<dbReference type="Proteomes" id="UP000823388">
    <property type="component" value="Chromosome 8N"/>
</dbReference>
<proteinExistence type="predicted"/>
<sequence length="137" mass="15389">MFEQFFSSSQKEKVIVVLTMALLKSNKIRIMYLITAVFLVFVITSSTFPSCQAGNIIKGYHSPPPLSTVTCYTYRQCDLKGCGNHCVHKGKHREGCECRTEGFAKKKKSAEQKVWIHLSAVAKNRCCNASTCLMQTQ</sequence>
<keyword evidence="1" id="KW-0472">Membrane</keyword>
<keyword evidence="3" id="KW-1185">Reference proteome</keyword>
<organism evidence="2 3">
    <name type="scientific">Panicum virgatum</name>
    <name type="common">Blackwell switchgrass</name>
    <dbReference type="NCBI Taxonomy" id="38727"/>
    <lineage>
        <taxon>Eukaryota</taxon>
        <taxon>Viridiplantae</taxon>
        <taxon>Streptophyta</taxon>
        <taxon>Embryophyta</taxon>
        <taxon>Tracheophyta</taxon>
        <taxon>Spermatophyta</taxon>
        <taxon>Magnoliopsida</taxon>
        <taxon>Liliopsida</taxon>
        <taxon>Poales</taxon>
        <taxon>Poaceae</taxon>
        <taxon>PACMAD clade</taxon>
        <taxon>Panicoideae</taxon>
        <taxon>Panicodae</taxon>
        <taxon>Paniceae</taxon>
        <taxon>Panicinae</taxon>
        <taxon>Panicum</taxon>
        <taxon>Panicum sect. Hiantes</taxon>
    </lineage>
</organism>
<feature type="transmembrane region" description="Helical" evidence="1">
    <location>
        <begin position="30"/>
        <end position="48"/>
    </location>
</feature>
<dbReference type="EMBL" id="CM029052">
    <property type="protein sequence ID" value="KAG2558148.1"/>
    <property type="molecule type" value="Genomic_DNA"/>
</dbReference>
<keyword evidence="1" id="KW-1133">Transmembrane helix</keyword>